<reference evidence="2 3" key="1">
    <citation type="submission" date="2024-04" db="EMBL/GenBank/DDBJ databases">
        <title>Phyllosticta paracitricarpa is synonymous to the EU quarantine fungus P. citricarpa based on phylogenomic analyses.</title>
        <authorList>
            <consortium name="Lawrence Berkeley National Laboratory"/>
            <person name="Van ingen-buijs V.A."/>
            <person name="Van westerhoven A.C."/>
            <person name="Haridas S."/>
            <person name="Skiadas P."/>
            <person name="Martin F."/>
            <person name="Groenewald J.Z."/>
            <person name="Crous P.W."/>
            <person name="Seidl M.F."/>
        </authorList>
    </citation>
    <scope>NUCLEOTIDE SEQUENCE [LARGE SCALE GENOMIC DNA]</scope>
    <source>
        <strain evidence="2 3">CPC 17464</strain>
    </source>
</reference>
<protein>
    <recommendedName>
        <fullName evidence="1">BTB domain-containing protein</fullName>
    </recommendedName>
</protein>
<accession>A0ABR1LPN0</accession>
<sequence length="303" mass="34390">MASTSPPDKSESQSMSTKPSPDLLWALYATISQHGPTDLTVRTSDGGEFHVHKKVVCERSLFFNNALNGPFKEAASGVIDMPNDPPTAIIALLQFTYKREYDCHVVEGQPDSEPWRFHLDAYIAGSIYNIVSLKHYAKRRFTSTMFGLGPSGYSVIPKAISILYDSTPDTDRILRDWLEDFSFLQLGKLMTDPEFLVVMATFESFRDAIARATNAERARVERLDDHVADVQWFVKNRVFHGPPERVYYRCPNCRYKMTLNGPSQLKTVYCVGCKQVSNDYCWDWGRYDPYTGESASTTDIETV</sequence>
<name>A0ABR1LPN0_9PEZI</name>
<gene>
    <name evidence="2" type="ORF">J3D65DRAFT_624508</name>
</gene>
<feature type="domain" description="BTB" evidence="1">
    <location>
        <begin position="37"/>
        <end position="105"/>
    </location>
</feature>
<evidence type="ECO:0000259" key="1">
    <source>
        <dbReference type="PROSITE" id="PS50097"/>
    </source>
</evidence>
<organism evidence="2 3">
    <name type="scientific">Phyllosticta citribraziliensis</name>
    <dbReference type="NCBI Taxonomy" id="989973"/>
    <lineage>
        <taxon>Eukaryota</taxon>
        <taxon>Fungi</taxon>
        <taxon>Dikarya</taxon>
        <taxon>Ascomycota</taxon>
        <taxon>Pezizomycotina</taxon>
        <taxon>Dothideomycetes</taxon>
        <taxon>Dothideomycetes incertae sedis</taxon>
        <taxon>Botryosphaeriales</taxon>
        <taxon>Phyllostictaceae</taxon>
        <taxon>Phyllosticta</taxon>
    </lineage>
</organism>
<comment type="caution">
    <text evidence="2">The sequence shown here is derived from an EMBL/GenBank/DDBJ whole genome shotgun (WGS) entry which is preliminary data.</text>
</comment>
<dbReference type="EMBL" id="JBBPEH010000006">
    <property type="protein sequence ID" value="KAK7537130.1"/>
    <property type="molecule type" value="Genomic_DNA"/>
</dbReference>
<dbReference type="Gene3D" id="3.30.710.10">
    <property type="entry name" value="Potassium Channel Kv1.1, Chain A"/>
    <property type="match status" value="1"/>
</dbReference>
<dbReference type="InterPro" id="IPR000210">
    <property type="entry name" value="BTB/POZ_dom"/>
</dbReference>
<dbReference type="InterPro" id="IPR011333">
    <property type="entry name" value="SKP1/BTB/POZ_sf"/>
</dbReference>
<keyword evidence="3" id="KW-1185">Reference proteome</keyword>
<dbReference type="Pfam" id="PF00651">
    <property type="entry name" value="BTB"/>
    <property type="match status" value="1"/>
</dbReference>
<dbReference type="PANTHER" id="PTHR47843">
    <property type="entry name" value="BTB DOMAIN-CONTAINING PROTEIN-RELATED"/>
    <property type="match status" value="1"/>
</dbReference>
<evidence type="ECO:0000313" key="2">
    <source>
        <dbReference type="EMBL" id="KAK7537130.1"/>
    </source>
</evidence>
<dbReference type="GeneID" id="92033164"/>
<dbReference type="PANTHER" id="PTHR47843:SF5">
    <property type="entry name" value="BTB_POZ DOMAIN PROTEIN"/>
    <property type="match status" value="1"/>
</dbReference>
<dbReference type="CDD" id="cd18186">
    <property type="entry name" value="BTB_POZ_ZBTB_KLHL-like"/>
    <property type="match status" value="1"/>
</dbReference>
<proteinExistence type="predicted"/>
<dbReference type="Proteomes" id="UP001360953">
    <property type="component" value="Unassembled WGS sequence"/>
</dbReference>
<dbReference type="SUPFAM" id="SSF54695">
    <property type="entry name" value="POZ domain"/>
    <property type="match status" value="1"/>
</dbReference>
<evidence type="ECO:0000313" key="3">
    <source>
        <dbReference type="Proteomes" id="UP001360953"/>
    </source>
</evidence>
<dbReference type="PROSITE" id="PS50097">
    <property type="entry name" value="BTB"/>
    <property type="match status" value="1"/>
</dbReference>
<dbReference type="RefSeq" id="XP_066655281.1">
    <property type="nucleotide sequence ID" value="XM_066800258.1"/>
</dbReference>